<organism evidence="2 3">
    <name type="scientific">Xenorhabdus innexi</name>
    <dbReference type="NCBI Taxonomy" id="290109"/>
    <lineage>
        <taxon>Bacteria</taxon>
        <taxon>Pseudomonadati</taxon>
        <taxon>Pseudomonadota</taxon>
        <taxon>Gammaproteobacteria</taxon>
        <taxon>Enterobacterales</taxon>
        <taxon>Morganellaceae</taxon>
        <taxon>Xenorhabdus</taxon>
    </lineage>
</organism>
<evidence type="ECO:0000313" key="2">
    <source>
        <dbReference type="EMBL" id="SIP74963.1"/>
    </source>
</evidence>
<name>A0A1N6N1H7_9GAMM</name>
<dbReference type="Proteomes" id="UP000196435">
    <property type="component" value="Unassembled WGS sequence"/>
</dbReference>
<evidence type="ECO:0000313" key="1">
    <source>
        <dbReference type="EMBL" id="PHM29095.1"/>
    </source>
</evidence>
<sequence length="48" mass="5618">MATTTFYLKSIKNNWWITYLFQTDAGYGYTITLKNSTGNMLKIQQCNM</sequence>
<dbReference type="EMBL" id="NIBU01000085">
    <property type="protein sequence ID" value="PHM29095.1"/>
    <property type="molecule type" value="Genomic_DNA"/>
</dbReference>
<keyword evidence="4" id="KW-1185">Reference proteome</keyword>
<dbReference type="AlphaFoldDB" id="A0A1N6N1H7"/>
<accession>A0A1N6N1H7</accession>
<gene>
    <name evidence="1" type="ORF">Xinn_03714</name>
    <name evidence="2" type="ORF">XIS1_90003</name>
</gene>
<dbReference type="EMBL" id="FTLG01000236">
    <property type="protein sequence ID" value="SIP74963.1"/>
    <property type="molecule type" value="Genomic_DNA"/>
</dbReference>
<reference evidence="2" key="2">
    <citation type="submission" date="2016-12" db="EMBL/GenBank/DDBJ databases">
        <authorList>
            <person name="Song W.-J."/>
            <person name="Kurnit D.M."/>
        </authorList>
    </citation>
    <scope>NUCLEOTIDE SEQUENCE [LARGE SCALE GENOMIC DNA]</scope>
    <source>
        <strain evidence="2">HGB1681</strain>
    </source>
</reference>
<dbReference type="Proteomes" id="UP000224871">
    <property type="component" value="Unassembled WGS sequence"/>
</dbReference>
<reference evidence="1 4" key="3">
    <citation type="journal article" date="2017" name="Nat. Microbiol.">
        <title>Natural product diversity associated with the nematode symbionts Photorhabdus and Xenorhabdus.</title>
        <authorList>
            <person name="Tobias N.J."/>
            <person name="Wolff H."/>
            <person name="Djahanschiri B."/>
            <person name="Grundmann F."/>
            <person name="Kronenwerth M."/>
            <person name="Shi Y.M."/>
            <person name="Simonyi S."/>
            <person name="Grun P."/>
            <person name="Shapiro-Ilan D."/>
            <person name="Pidot S.J."/>
            <person name="Stinear T.P."/>
            <person name="Ebersberger I."/>
            <person name="Bode H.B."/>
        </authorList>
    </citation>
    <scope>NUCLEOTIDE SEQUENCE [LARGE SCALE GENOMIC DNA]</scope>
    <source>
        <strain evidence="1 4">DSM 16336</strain>
    </source>
</reference>
<reference evidence="3" key="1">
    <citation type="submission" date="2016-12" db="EMBL/GenBank/DDBJ databases">
        <authorList>
            <person name="Gaudriault S."/>
        </authorList>
    </citation>
    <scope>NUCLEOTIDE SEQUENCE [LARGE SCALE GENOMIC DNA]</scope>
    <source>
        <strain evidence="3">HGB1681 (deposited as PTA-6826 in the American Type Culture Collection)</strain>
    </source>
</reference>
<evidence type="ECO:0000313" key="4">
    <source>
        <dbReference type="Proteomes" id="UP000224871"/>
    </source>
</evidence>
<proteinExistence type="predicted"/>
<protein>
    <submittedName>
        <fullName evidence="2">Uncharacterized protein</fullName>
    </submittedName>
</protein>
<evidence type="ECO:0000313" key="3">
    <source>
        <dbReference type="Proteomes" id="UP000196435"/>
    </source>
</evidence>